<dbReference type="Proteomes" id="UP000053605">
    <property type="component" value="Unassembled WGS sequence"/>
</dbReference>
<dbReference type="EMBL" id="KK734340">
    <property type="protein sequence ID" value="KFR06507.1"/>
    <property type="molecule type" value="Genomic_DNA"/>
</dbReference>
<dbReference type="AlphaFoldDB" id="A0A091VT10"/>
<protein>
    <submittedName>
        <fullName evidence="1">Carbohydrate sulfotransferase 14</fullName>
    </submittedName>
</protein>
<feature type="non-terminal residue" evidence="1">
    <location>
        <position position="1"/>
    </location>
</feature>
<sequence>ERAPPPAFVRFPERQPWYKPVTAETLHYYLCNTPRRLIKELLPKYILDFSLFAYPL</sequence>
<evidence type="ECO:0000313" key="2">
    <source>
        <dbReference type="Proteomes" id="UP000053605"/>
    </source>
</evidence>
<evidence type="ECO:0000313" key="1">
    <source>
        <dbReference type="EMBL" id="KFR06507.1"/>
    </source>
</evidence>
<accession>A0A091VT10</accession>
<keyword evidence="2" id="KW-1185">Reference proteome</keyword>
<feature type="non-terminal residue" evidence="1">
    <location>
        <position position="56"/>
    </location>
</feature>
<reference evidence="1 2" key="1">
    <citation type="submission" date="2014-04" db="EMBL/GenBank/DDBJ databases">
        <title>Genome evolution of avian class.</title>
        <authorList>
            <person name="Zhang G."/>
            <person name="Li C."/>
        </authorList>
    </citation>
    <scope>NUCLEOTIDE SEQUENCE [LARGE SCALE GENOMIC DNA]</scope>
    <source>
        <strain evidence="1">BGI_N306</strain>
    </source>
</reference>
<dbReference type="GO" id="GO:0016740">
    <property type="term" value="F:transferase activity"/>
    <property type="evidence" value="ECO:0007669"/>
    <property type="project" value="UniProtKB-KW"/>
</dbReference>
<dbReference type="PhylomeDB" id="A0A091VT10"/>
<proteinExistence type="predicted"/>
<keyword evidence="1" id="KW-0808">Transferase</keyword>
<gene>
    <name evidence="1" type="ORF">N306_01343</name>
</gene>
<name>A0A091VT10_OPIHO</name>
<organism evidence="1 2">
    <name type="scientific">Opisthocomus hoazin</name>
    <name type="common">Hoatzin</name>
    <name type="synonym">Phasianus hoazin</name>
    <dbReference type="NCBI Taxonomy" id="30419"/>
    <lineage>
        <taxon>Eukaryota</taxon>
        <taxon>Metazoa</taxon>
        <taxon>Chordata</taxon>
        <taxon>Craniata</taxon>
        <taxon>Vertebrata</taxon>
        <taxon>Euteleostomi</taxon>
        <taxon>Archelosauria</taxon>
        <taxon>Archosauria</taxon>
        <taxon>Dinosauria</taxon>
        <taxon>Saurischia</taxon>
        <taxon>Theropoda</taxon>
        <taxon>Coelurosauria</taxon>
        <taxon>Aves</taxon>
        <taxon>Neognathae</taxon>
        <taxon>Neoaves</taxon>
        <taxon>Opisthocomiformes</taxon>
        <taxon>Opisthocomidae</taxon>
        <taxon>Opisthocomus</taxon>
    </lineage>
</organism>
<dbReference type="STRING" id="30419.A0A091VT10"/>